<dbReference type="PROSITE" id="PS51819">
    <property type="entry name" value="VOC"/>
    <property type="match status" value="1"/>
</dbReference>
<dbReference type="Pfam" id="PF22659">
    <property type="entry name" value="YycE-like_C"/>
    <property type="match status" value="1"/>
</dbReference>
<feature type="domain" description="VOC" evidence="1">
    <location>
        <begin position="1"/>
        <end position="121"/>
    </location>
</feature>
<evidence type="ECO:0000313" key="2">
    <source>
        <dbReference type="EMBL" id="CAG5080829.1"/>
    </source>
</evidence>
<gene>
    <name evidence="2" type="primary">yycE</name>
    <name evidence="2" type="ORF">CRYO30217_01455</name>
</gene>
<accession>A0A916JNG5</accession>
<dbReference type="InterPro" id="IPR058998">
    <property type="entry name" value="YycE-like_N"/>
</dbReference>
<reference evidence="2" key="1">
    <citation type="submission" date="2021-04" db="EMBL/GenBank/DDBJ databases">
        <authorList>
            <person name="Rodrigo-Torres L."/>
            <person name="Arahal R. D."/>
            <person name="Lucena T."/>
        </authorList>
    </citation>
    <scope>NUCLEOTIDE SEQUENCE</scope>
    <source>
        <strain evidence="2">AS29M-1</strain>
    </source>
</reference>
<dbReference type="SUPFAM" id="SSF54593">
    <property type="entry name" value="Glyoxalase/Bleomycin resistance protein/Dihydroxybiphenyl dioxygenase"/>
    <property type="match status" value="1"/>
</dbReference>
<dbReference type="Proteomes" id="UP000683507">
    <property type="component" value="Chromosome"/>
</dbReference>
<protein>
    <recommendedName>
        <fullName evidence="1">VOC domain-containing protein</fullName>
    </recommendedName>
</protein>
<sequence length="127" mass="14923">MKLRVARHTHSLEIITKFYHEILGLEVIGEFENHDGYDGVFLGKPENDWELEFTTSDRKSRSQYDEDDLLVFYLSDDEIQNLKKKLYSENIQLESAVNPYWNKMGILFRDPAGNRIAIARMDKRPIA</sequence>
<keyword evidence="3" id="KW-1185">Reference proteome</keyword>
<evidence type="ECO:0000259" key="1">
    <source>
        <dbReference type="PROSITE" id="PS51819"/>
    </source>
</evidence>
<dbReference type="CDD" id="cd06587">
    <property type="entry name" value="VOC"/>
    <property type="match status" value="1"/>
</dbReference>
<name>A0A916JNG5_9FLAO</name>
<dbReference type="RefSeq" id="WP_258541655.1">
    <property type="nucleotide sequence ID" value="NZ_OU015584.1"/>
</dbReference>
<organism evidence="2 3">
    <name type="scientific">Parvicella tangerina</name>
    <dbReference type="NCBI Taxonomy" id="2829795"/>
    <lineage>
        <taxon>Bacteria</taxon>
        <taxon>Pseudomonadati</taxon>
        <taxon>Bacteroidota</taxon>
        <taxon>Flavobacteriia</taxon>
        <taxon>Flavobacteriales</taxon>
        <taxon>Parvicellaceae</taxon>
        <taxon>Parvicella</taxon>
    </lineage>
</organism>
<dbReference type="KEGG" id="ptan:CRYO30217_01455"/>
<dbReference type="Pfam" id="PF22658">
    <property type="entry name" value="YycE-like_N"/>
    <property type="match status" value="1"/>
</dbReference>
<evidence type="ECO:0000313" key="3">
    <source>
        <dbReference type="Proteomes" id="UP000683507"/>
    </source>
</evidence>
<dbReference type="InterPro" id="IPR037523">
    <property type="entry name" value="VOC_core"/>
</dbReference>
<proteinExistence type="predicted"/>
<dbReference type="EMBL" id="OU015584">
    <property type="protein sequence ID" value="CAG5080829.1"/>
    <property type="molecule type" value="Genomic_DNA"/>
</dbReference>
<dbReference type="InterPro" id="IPR058997">
    <property type="entry name" value="YycE-like_C"/>
</dbReference>
<dbReference type="Gene3D" id="3.10.180.10">
    <property type="entry name" value="2,3-Dihydroxybiphenyl 1,2-Dioxygenase, domain 1"/>
    <property type="match status" value="1"/>
</dbReference>
<dbReference type="AlphaFoldDB" id="A0A916JNG5"/>
<dbReference type="InterPro" id="IPR029068">
    <property type="entry name" value="Glyas_Bleomycin-R_OHBP_Dase"/>
</dbReference>